<dbReference type="EMBL" id="JABBFW010000011">
    <property type="protein sequence ID" value="NML16566.1"/>
    <property type="molecule type" value="Genomic_DNA"/>
</dbReference>
<comment type="caution">
    <text evidence="5">The sequence shown here is derived from an EMBL/GenBank/DDBJ whole genome shotgun (WGS) entry which is preliminary data.</text>
</comment>
<name>A0A848FC96_9BURK</name>
<proteinExistence type="inferred from homology"/>
<dbReference type="SUPFAM" id="SSF52833">
    <property type="entry name" value="Thioredoxin-like"/>
    <property type="match status" value="1"/>
</dbReference>
<dbReference type="Gene3D" id="3.40.30.10">
    <property type="entry name" value="Glutaredoxin"/>
    <property type="match status" value="1"/>
</dbReference>
<sequence length="194" mass="20725">MNTLPSLLQRRRALGWIAALCAGGARAQAVPAHGSMGPVNPPQPALELPLVGEAGERFELRQRLRGRVSAVQLMFTGCSATCPIQGALFAAVAPLLPPAGAQLLSLSIDPLGDTPAALQAWRARFGAHPAWQAALPRVQDVDRLLDFLRGRARGADRHTAQVYLFDGEARLAWRTVEMPPAAHVAALLRQLAGR</sequence>
<dbReference type="AlphaFoldDB" id="A0A848FC96"/>
<organism evidence="5 6">
    <name type="scientific">Azohydromonas caseinilytica</name>
    <dbReference type="NCBI Taxonomy" id="2728836"/>
    <lineage>
        <taxon>Bacteria</taxon>
        <taxon>Pseudomonadati</taxon>
        <taxon>Pseudomonadota</taxon>
        <taxon>Betaproteobacteria</taxon>
        <taxon>Burkholderiales</taxon>
        <taxon>Sphaerotilaceae</taxon>
        <taxon>Azohydromonas</taxon>
    </lineage>
</organism>
<feature type="signal peptide" evidence="4">
    <location>
        <begin position="1"/>
        <end position="27"/>
    </location>
</feature>
<dbReference type="InterPro" id="IPR003782">
    <property type="entry name" value="SCO1/SenC"/>
</dbReference>
<keyword evidence="3" id="KW-1015">Disulfide bond</keyword>
<evidence type="ECO:0000256" key="2">
    <source>
        <dbReference type="PIRSR" id="PIRSR603782-1"/>
    </source>
</evidence>
<feature type="binding site" evidence="2">
    <location>
        <position position="82"/>
    </location>
    <ligand>
        <name>Cu cation</name>
        <dbReference type="ChEBI" id="CHEBI:23378"/>
    </ligand>
</feature>
<reference evidence="5 6" key="1">
    <citation type="submission" date="2020-04" db="EMBL/GenBank/DDBJ databases">
        <title>Azohydromonas sp. isolated from soil.</title>
        <authorList>
            <person name="Dahal R.H."/>
        </authorList>
    </citation>
    <scope>NUCLEOTIDE SEQUENCE [LARGE SCALE GENOMIC DNA]</scope>
    <source>
        <strain evidence="5 6">G-1-1-14</strain>
    </source>
</reference>
<accession>A0A848FC96</accession>
<keyword evidence="2" id="KW-0479">Metal-binding</keyword>
<comment type="similarity">
    <text evidence="1">Belongs to the SCO1/2 family.</text>
</comment>
<dbReference type="RefSeq" id="WP_169161475.1">
    <property type="nucleotide sequence ID" value="NZ_JABBFW010000011.1"/>
</dbReference>
<gene>
    <name evidence="5" type="ORF">HHL10_16410</name>
</gene>
<dbReference type="CDD" id="cd02968">
    <property type="entry name" value="SCO"/>
    <property type="match status" value="1"/>
</dbReference>
<evidence type="ECO:0000256" key="4">
    <source>
        <dbReference type="SAM" id="SignalP"/>
    </source>
</evidence>
<evidence type="ECO:0000313" key="6">
    <source>
        <dbReference type="Proteomes" id="UP000574067"/>
    </source>
</evidence>
<dbReference type="InterPro" id="IPR036249">
    <property type="entry name" value="Thioredoxin-like_sf"/>
</dbReference>
<keyword evidence="6" id="KW-1185">Reference proteome</keyword>
<evidence type="ECO:0000313" key="5">
    <source>
        <dbReference type="EMBL" id="NML16566.1"/>
    </source>
</evidence>
<keyword evidence="4" id="KW-0732">Signal</keyword>
<evidence type="ECO:0000256" key="3">
    <source>
        <dbReference type="PIRSR" id="PIRSR603782-2"/>
    </source>
</evidence>
<dbReference type="Proteomes" id="UP000574067">
    <property type="component" value="Unassembled WGS sequence"/>
</dbReference>
<feature type="chain" id="PRO_5032373326" evidence="4">
    <location>
        <begin position="28"/>
        <end position="194"/>
    </location>
</feature>
<dbReference type="GO" id="GO:0046872">
    <property type="term" value="F:metal ion binding"/>
    <property type="evidence" value="ECO:0007669"/>
    <property type="project" value="UniProtKB-KW"/>
</dbReference>
<feature type="binding site" evidence="2">
    <location>
        <position position="78"/>
    </location>
    <ligand>
        <name>Cu cation</name>
        <dbReference type="ChEBI" id="CHEBI:23378"/>
    </ligand>
</feature>
<dbReference type="Pfam" id="PF02630">
    <property type="entry name" value="SCO1-SenC"/>
    <property type="match status" value="1"/>
</dbReference>
<feature type="disulfide bond" description="Redox-active" evidence="3">
    <location>
        <begin position="78"/>
        <end position="82"/>
    </location>
</feature>
<keyword evidence="2" id="KW-0186">Copper</keyword>
<evidence type="ECO:0000256" key="1">
    <source>
        <dbReference type="ARBA" id="ARBA00010996"/>
    </source>
</evidence>
<protein>
    <submittedName>
        <fullName evidence="5">SCO family protein</fullName>
    </submittedName>
</protein>